<sequence length="81" mass="8803">MDVYISEEYVAQRRAEKRAARRAVMADGEESKARACGGGERDDGRRMRWTAAWAGGSEKGSGNASAVVGREEDVVLSYFSA</sequence>
<dbReference type="AlphaFoldDB" id="A0A8J6BBQ3"/>
<feature type="region of interest" description="Disordered" evidence="1">
    <location>
        <begin position="22"/>
        <end position="43"/>
    </location>
</feature>
<dbReference type="Proteomes" id="UP000729402">
    <property type="component" value="Unassembled WGS sequence"/>
</dbReference>
<accession>A0A8J6BBQ3</accession>
<keyword evidence="3" id="KW-1185">Reference proteome</keyword>
<evidence type="ECO:0000256" key="1">
    <source>
        <dbReference type="SAM" id="MobiDB-lite"/>
    </source>
</evidence>
<reference evidence="2" key="1">
    <citation type="journal article" date="2021" name="bioRxiv">
        <title>Whole Genome Assembly and Annotation of Northern Wild Rice, Zizania palustris L., Supports a Whole Genome Duplication in the Zizania Genus.</title>
        <authorList>
            <person name="Haas M."/>
            <person name="Kono T."/>
            <person name="Macchietto M."/>
            <person name="Millas R."/>
            <person name="McGilp L."/>
            <person name="Shao M."/>
            <person name="Duquette J."/>
            <person name="Hirsch C.N."/>
            <person name="Kimball J."/>
        </authorList>
    </citation>
    <scope>NUCLEOTIDE SEQUENCE</scope>
    <source>
        <tissue evidence="2">Fresh leaf tissue</tissue>
    </source>
</reference>
<dbReference type="EMBL" id="JAAALK010000082">
    <property type="protein sequence ID" value="KAG8084209.1"/>
    <property type="molecule type" value="Genomic_DNA"/>
</dbReference>
<comment type="caution">
    <text evidence="2">The sequence shown here is derived from an EMBL/GenBank/DDBJ whole genome shotgun (WGS) entry which is preliminary data.</text>
</comment>
<proteinExistence type="predicted"/>
<reference evidence="2" key="2">
    <citation type="submission" date="2021-02" db="EMBL/GenBank/DDBJ databases">
        <authorList>
            <person name="Kimball J.A."/>
            <person name="Haas M.W."/>
            <person name="Macchietto M."/>
            <person name="Kono T."/>
            <person name="Duquette J."/>
            <person name="Shao M."/>
        </authorList>
    </citation>
    <scope>NUCLEOTIDE SEQUENCE</scope>
    <source>
        <tissue evidence="2">Fresh leaf tissue</tissue>
    </source>
</reference>
<evidence type="ECO:0000313" key="2">
    <source>
        <dbReference type="EMBL" id="KAG8084209.1"/>
    </source>
</evidence>
<evidence type="ECO:0000313" key="3">
    <source>
        <dbReference type="Proteomes" id="UP000729402"/>
    </source>
</evidence>
<organism evidence="2 3">
    <name type="scientific">Zizania palustris</name>
    <name type="common">Northern wild rice</name>
    <dbReference type="NCBI Taxonomy" id="103762"/>
    <lineage>
        <taxon>Eukaryota</taxon>
        <taxon>Viridiplantae</taxon>
        <taxon>Streptophyta</taxon>
        <taxon>Embryophyta</taxon>
        <taxon>Tracheophyta</taxon>
        <taxon>Spermatophyta</taxon>
        <taxon>Magnoliopsida</taxon>
        <taxon>Liliopsida</taxon>
        <taxon>Poales</taxon>
        <taxon>Poaceae</taxon>
        <taxon>BOP clade</taxon>
        <taxon>Oryzoideae</taxon>
        <taxon>Oryzeae</taxon>
        <taxon>Zizaniinae</taxon>
        <taxon>Zizania</taxon>
    </lineage>
</organism>
<gene>
    <name evidence="2" type="ORF">GUJ93_ZPchr0010g7911</name>
</gene>
<feature type="compositionally biased region" description="Basic and acidic residues" evidence="1">
    <location>
        <begin position="29"/>
        <end position="43"/>
    </location>
</feature>
<name>A0A8J6BBQ3_ZIZPA</name>
<protein>
    <submittedName>
        <fullName evidence="2">Uncharacterized protein</fullName>
    </submittedName>
</protein>